<proteinExistence type="predicted"/>
<dbReference type="PANTHER" id="PTHR42951:SF4">
    <property type="entry name" value="ACYL-COENZYME A THIOESTERASE MBLAC2"/>
    <property type="match status" value="1"/>
</dbReference>
<reference evidence="2 3" key="1">
    <citation type="submission" date="2018-10" db="EMBL/GenBank/DDBJ databases">
        <title>Natronolimnobius sp. XQ-INN 246 isolated from Inner Mongolia Autonomous Region of China.</title>
        <authorList>
            <person name="Xue Q."/>
        </authorList>
    </citation>
    <scope>NUCLEOTIDE SEQUENCE [LARGE SCALE GENOMIC DNA]</scope>
    <source>
        <strain evidence="2 3">XQ-INN 246</strain>
    </source>
</reference>
<organism evidence="2 3">
    <name type="scientific">Salinadaptatus halalkaliphilus</name>
    <dbReference type="NCBI Taxonomy" id="2419781"/>
    <lineage>
        <taxon>Archaea</taxon>
        <taxon>Methanobacteriati</taxon>
        <taxon>Methanobacteriota</taxon>
        <taxon>Stenosarchaea group</taxon>
        <taxon>Halobacteria</taxon>
        <taxon>Halobacteriales</taxon>
        <taxon>Natrialbaceae</taxon>
        <taxon>Salinadaptatus</taxon>
    </lineage>
</organism>
<evidence type="ECO:0000259" key="1">
    <source>
        <dbReference type="SMART" id="SM00849"/>
    </source>
</evidence>
<dbReference type="Pfam" id="PF00753">
    <property type="entry name" value="Lactamase_B"/>
    <property type="match status" value="1"/>
</dbReference>
<name>A0A4S3TM90_9EURY</name>
<comment type="caution">
    <text evidence="2">The sequence shown here is derived from an EMBL/GenBank/DDBJ whole genome shotgun (WGS) entry which is preliminary data.</text>
</comment>
<dbReference type="Gene3D" id="3.60.15.10">
    <property type="entry name" value="Ribonuclease Z/Hydroxyacylglutathione hydrolase-like"/>
    <property type="match status" value="1"/>
</dbReference>
<dbReference type="InterPro" id="IPR001279">
    <property type="entry name" value="Metallo-B-lactamas"/>
</dbReference>
<dbReference type="SUPFAM" id="SSF56281">
    <property type="entry name" value="Metallo-hydrolase/oxidoreductase"/>
    <property type="match status" value="1"/>
</dbReference>
<dbReference type="EMBL" id="RBZW01000021">
    <property type="protein sequence ID" value="THE65302.1"/>
    <property type="molecule type" value="Genomic_DNA"/>
</dbReference>
<dbReference type="InterPro" id="IPR036866">
    <property type="entry name" value="RibonucZ/Hydroxyglut_hydro"/>
</dbReference>
<gene>
    <name evidence="2" type="ORF">D8Y22_08910</name>
</gene>
<evidence type="ECO:0000313" key="2">
    <source>
        <dbReference type="EMBL" id="THE65302.1"/>
    </source>
</evidence>
<protein>
    <submittedName>
        <fullName evidence="2">MBL fold metallo-hydrolase</fullName>
    </submittedName>
</protein>
<dbReference type="OrthoDB" id="197151at2157"/>
<dbReference type="GO" id="GO:0016787">
    <property type="term" value="F:hydrolase activity"/>
    <property type="evidence" value="ECO:0007669"/>
    <property type="project" value="UniProtKB-KW"/>
</dbReference>
<dbReference type="SMART" id="SM00849">
    <property type="entry name" value="Lactamase_B"/>
    <property type="match status" value="1"/>
</dbReference>
<evidence type="ECO:0000313" key="3">
    <source>
        <dbReference type="Proteomes" id="UP000318864"/>
    </source>
</evidence>
<sequence>MNATDDWYDIEQVADRTYHIDEAGGYGMVLFEGEDRSVVVDAGAGVGDLYGLTTELVETPVTMVLSHTHWDHIGAASQFDDVLVGQPELPADGRVAVDTLTDEFEDAAAAFLRRWLEAGYDLPDGFDPDGYELESFEATPAPVEEGIDIGDRTLELYPLPGHAPGQIGVLDPATGVLYGGDVLHVDRDLYVMFEGGDLEAYVDTFATLVDLRDAGAFDTLLTSHNEPITGDDLAVLEKLRDGVREILEGDREYEIADTKWGDVRSYPIGETNVLTPIDR</sequence>
<dbReference type="RefSeq" id="WP_141464343.1">
    <property type="nucleotide sequence ID" value="NZ_RBZW01000021.1"/>
</dbReference>
<dbReference type="PANTHER" id="PTHR42951">
    <property type="entry name" value="METALLO-BETA-LACTAMASE DOMAIN-CONTAINING"/>
    <property type="match status" value="1"/>
</dbReference>
<keyword evidence="2" id="KW-0378">Hydrolase</keyword>
<dbReference type="AlphaFoldDB" id="A0A4S3TM90"/>
<feature type="domain" description="Metallo-beta-lactamase" evidence="1">
    <location>
        <begin position="25"/>
        <end position="224"/>
    </location>
</feature>
<dbReference type="InterPro" id="IPR050855">
    <property type="entry name" value="NDM-1-like"/>
</dbReference>
<dbReference type="Proteomes" id="UP000318864">
    <property type="component" value="Unassembled WGS sequence"/>
</dbReference>
<accession>A0A4S3TM90</accession>
<keyword evidence="3" id="KW-1185">Reference proteome</keyword>